<evidence type="ECO:0000256" key="1">
    <source>
        <dbReference type="SAM" id="MobiDB-lite"/>
    </source>
</evidence>
<sequence>MQASQVGVGKYIFKISPEKDPEQEEKNSGSAFIRVTQERHCVSFDEIIKRSKRASQPSDSLFIDVLEPENPPGLLITKQADLERYLKDNEMKTNTFKLIYRKRSELLVQEAQPKPQQSSEIESLSTAETGQQNNTVQQSLQEEAAKHVVNPLFLVKVFQFIHKNGSITKTDLKELKLQNKSLNTEEKLAKMTNQASLDALLQCEQLLLQTFALDSSSISSKPKKSHSQLIKNLTMSEGGNSGQSQNSQVLITNSYMNVQNTVVSQAPKLQDSLQQSSVEDLQDKFKRLQTLKVGSREQTSRSMFRSRISVAATTTRNSFPSRVLNKSSSFLLLNRPRTTSQHIDVDTPIGEETAADIEKAGEDPPSFTQQNDRAQQLNTQRSLPVLFNYNQLSQLNFLQRFNEPDIEQESLDLSIKKISERAESLEISMVLEDCQVDKQQQQ</sequence>
<gene>
    <name evidence="2" type="ORF">FGO68_gene11257</name>
</gene>
<dbReference type="AlphaFoldDB" id="A0A8J8T5B0"/>
<reference evidence="2" key="1">
    <citation type="submission" date="2019-06" db="EMBL/GenBank/DDBJ databases">
        <authorList>
            <person name="Zheng W."/>
        </authorList>
    </citation>
    <scope>NUCLEOTIDE SEQUENCE</scope>
    <source>
        <strain evidence="2">QDHG01</strain>
    </source>
</reference>
<dbReference type="Proteomes" id="UP000785679">
    <property type="component" value="Unassembled WGS sequence"/>
</dbReference>
<dbReference type="EMBL" id="RRYP01005115">
    <property type="protein sequence ID" value="TNV82310.1"/>
    <property type="molecule type" value="Genomic_DNA"/>
</dbReference>
<accession>A0A8J8T5B0</accession>
<organism evidence="2 3">
    <name type="scientific">Halteria grandinella</name>
    <dbReference type="NCBI Taxonomy" id="5974"/>
    <lineage>
        <taxon>Eukaryota</taxon>
        <taxon>Sar</taxon>
        <taxon>Alveolata</taxon>
        <taxon>Ciliophora</taxon>
        <taxon>Intramacronucleata</taxon>
        <taxon>Spirotrichea</taxon>
        <taxon>Stichotrichia</taxon>
        <taxon>Sporadotrichida</taxon>
        <taxon>Halteriidae</taxon>
        <taxon>Halteria</taxon>
    </lineage>
</organism>
<protein>
    <submittedName>
        <fullName evidence="2">Uncharacterized protein</fullName>
    </submittedName>
</protein>
<comment type="caution">
    <text evidence="2">The sequence shown here is derived from an EMBL/GenBank/DDBJ whole genome shotgun (WGS) entry which is preliminary data.</text>
</comment>
<name>A0A8J8T5B0_HALGN</name>
<evidence type="ECO:0000313" key="3">
    <source>
        <dbReference type="Proteomes" id="UP000785679"/>
    </source>
</evidence>
<evidence type="ECO:0000313" key="2">
    <source>
        <dbReference type="EMBL" id="TNV82310.1"/>
    </source>
</evidence>
<dbReference type="OrthoDB" id="10684884at2759"/>
<proteinExistence type="predicted"/>
<feature type="region of interest" description="Disordered" evidence="1">
    <location>
        <begin position="109"/>
        <end position="135"/>
    </location>
</feature>
<keyword evidence="3" id="KW-1185">Reference proteome</keyword>
<feature type="compositionally biased region" description="Polar residues" evidence="1">
    <location>
        <begin position="114"/>
        <end position="135"/>
    </location>
</feature>